<reference evidence="7 8" key="1">
    <citation type="journal article" date="2015" name="Genome Announc.">
        <title>Expanding the biotechnology potential of lactobacilli through comparative genomics of 213 strains and associated genera.</title>
        <authorList>
            <person name="Sun Z."/>
            <person name="Harris H.M."/>
            <person name="McCann A."/>
            <person name="Guo C."/>
            <person name="Argimon S."/>
            <person name="Zhang W."/>
            <person name="Yang X."/>
            <person name="Jeffery I.B."/>
            <person name="Cooney J.C."/>
            <person name="Kagawa T.F."/>
            <person name="Liu W."/>
            <person name="Song Y."/>
            <person name="Salvetti E."/>
            <person name="Wrobel A."/>
            <person name="Rasinkangas P."/>
            <person name="Parkhill J."/>
            <person name="Rea M.C."/>
            <person name="O'Sullivan O."/>
            <person name="Ritari J."/>
            <person name="Douillard F.P."/>
            <person name="Paul Ross R."/>
            <person name="Yang R."/>
            <person name="Briner A.E."/>
            <person name="Felis G.E."/>
            <person name="de Vos W.M."/>
            <person name="Barrangou R."/>
            <person name="Klaenhammer T.R."/>
            <person name="Caufield P.W."/>
            <person name="Cui Y."/>
            <person name="Zhang H."/>
            <person name="O'Toole P.W."/>
        </authorList>
    </citation>
    <scope>NUCLEOTIDE SEQUENCE [LARGE SCALE GENOMIC DNA]</scope>
    <source>
        <strain evidence="7 8">JCM 17158</strain>
    </source>
</reference>
<dbReference type="SUPFAM" id="SSF52283">
    <property type="entry name" value="Formate/glycerate dehydrogenase catalytic domain-like"/>
    <property type="match status" value="1"/>
</dbReference>
<evidence type="ECO:0000259" key="6">
    <source>
        <dbReference type="Pfam" id="PF02826"/>
    </source>
</evidence>
<dbReference type="AlphaFoldDB" id="A0A0R1JRA8"/>
<dbReference type="GO" id="GO:0051287">
    <property type="term" value="F:NAD binding"/>
    <property type="evidence" value="ECO:0007669"/>
    <property type="project" value="InterPro"/>
</dbReference>
<dbReference type="RefSeq" id="WP_056950000.1">
    <property type="nucleotide sequence ID" value="NZ_AZDJ01000003.1"/>
</dbReference>
<dbReference type="Pfam" id="PF02826">
    <property type="entry name" value="2-Hacid_dh_C"/>
    <property type="match status" value="1"/>
</dbReference>
<protein>
    <submittedName>
        <fullName evidence="7">D-lactate dehydrogenase</fullName>
    </submittedName>
</protein>
<feature type="domain" description="D-isomer specific 2-hydroxyacid dehydrogenase NAD-binding" evidence="6">
    <location>
        <begin position="111"/>
        <end position="297"/>
    </location>
</feature>
<dbReference type="InterPro" id="IPR029753">
    <property type="entry name" value="D-isomer_DH_CS"/>
</dbReference>
<dbReference type="Pfam" id="PF00389">
    <property type="entry name" value="2-Hacid_dh"/>
    <property type="match status" value="1"/>
</dbReference>
<comment type="similarity">
    <text evidence="1 4">Belongs to the D-isomer specific 2-hydroxyacid dehydrogenase family.</text>
</comment>
<dbReference type="PROSITE" id="PS00670">
    <property type="entry name" value="D_2_HYDROXYACID_DH_2"/>
    <property type="match status" value="1"/>
</dbReference>
<keyword evidence="8" id="KW-1185">Reference proteome</keyword>
<dbReference type="InterPro" id="IPR036291">
    <property type="entry name" value="NAD(P)-bd_dom_sf"/>
</dbReference>
<dbReference type="InterPro" id="IPR006139">
    <property type="entry name" value="D-isomer_2_OHA_DH_cat_dom"/>
</dbReference>
<keyword evidence="3" id="KW-0520">NAD</keyword>
<evidence type="ECO:0000313" key="7">
    <source>
        <dbReference type="EMBL" id="KRK73823.1"/>
    </source>
</evidence>
<dbReference type="SUPFAM" id="SSF51735">
    <property type="entry name" value="NAD(P)-binding Rossmann-fold domains"/>
    <property type="match status" value="1"/>
</dbReference>
<comment type="caution">
    <text evidence="7">The sequence shown here is derived from an EMBL/GenBank/DDBJ whole genome shotgun (WGS) entry which is preliminary data.</text>
</comment>
<dbReference type="STRING" id="1291734.FD02_GL001653"/>
<dbReference type="PATRIC" id="fig|1291734.4.peg.1701"/>
<dbReference type="Gene3D" id="3.40.50.720">
    <property type="entry name" value="NAD(P)-binding Rossmann-like Domain"/>
    <property type="match status" value="2"/>
</dbReference>
<proteinExistence type="inferred from homology"/>
<dbReference type="InterPro" id="IPR006140">
    <property type="entry name" value="D-isomer_DH_NAD-bd"/>
</dbReference>
<dbReference type="PROSITE" id="PS00065">
    <property type="entry name" value="D_2_HYDROXYACID_DH_1"/>
    <property type="match status" value="1"/>
</dbReference>
<dbReference type="InterPro" id="IPR058205">
    <property type="entry name" value="D-LDH-like"/>
</dbReference>
<dbReference type="OrthoDB" id="9805416at2"/>
<dbReference type="PANTHER" id="PTHR43026:SF1">
    <property type="entry name" value="2-HYDROXYACID DEHYDROGENASE HOMOLOG 1-RELATED"/>
    <property type="match status" value="1"/>
</dbReference>
<dbReference type="CDD" id="cd12186">
    <property type="entry name" value="LDH"/>
    <property type="match status" value="1"/>
</dbReference>
<keyword evidence="2 4" id="KW-0560">Oxidoreductase</keyword>
<evidence type="ECO:0000259" key="5">
    <source>
        <dbReference type="Pfam" id="PF00389"/>
    </source>
</evidence>
<dbReference type="GO" id="GO:0008720">
    <property type="term" value="F:D-lactate dehydrogenase (NAD+) activity"/>
    <property type="evidence" value="ECO:0007669"/>
    <property type="project" value="TreeGrafter"/>
</dbReference>
<evidence type="ECO:0000256" key="4">
    <source>
        <dbReference type="RuleBase" id="RU003719"/>
    </source>
</evidence>
<name>A0A0R1JRA8_9LACO</name>
<evidence type="ECO:0000313" key="8">
    <source>
        <dbReference type="Proteomes" id="UP000051804"/>
    </source>
</evidence>
<evidence type="ECO:0000256" key="3">
    <source>
        <dbReference type="ARBA" id="ARBA00023027"/>
    </source>
</evidence>
<dbReference type="PANTHER" id="PTHR43026">
    <property type="entry name" value="2-HYDROXYACID DEHYDROGENASE HOMOLOG 1-RELATED"/>
    <property type="match status" value="1"/>
</dbReference>
<gene>
    <name evidence="7" type="ORF">FD02_GL001653</name>
</gene>
<evidence type="ECO:0000256" key="2">
    <source>
        <dbReference type="ARBA" id="ARBA00023002"/>
    </source>
</evidence>
<dbReference type="InterPro" id="IPR029752">
    <property type="entry name" value="D-isomer_DH_CS1"/>
</dbReference>
<sequence>MKIIAYGARIDEIPYMQQWAKETGNTLTIHEELLDASTVDWAKGYEGVNALQTTPYSAEVFAKLHEFGIHYLAVRNVGTDNIDLAAAAANDVKISNVPAYSPAAIAEFAVTLTLQVLRRVGEVAARLQADDYDGATKFIGRELGQQTVGVIGAGRIGRTAIRIFEGFGAKVQAYDPYPVTDQDHLIDYVGLDELLRTSDVIDLHIPGIPANTHIIDSAAIASMKPNAVLINTARGNLVDTEAMVAALREHRLAGAGIDTYEHETADLLTLSKEGRFHDPLWDELLAMPNVVLTPHIAYYTETAVHNMVYFSLQHLVDFLTTGTTSTEVKRT</sequence>
<feature type="domain" description="D-isomer specific 2-hydroxyacid dehydrogenase catalytic" evidence="5">
    <location>
        <begin position="13"/>
        <end position="328"/>
    </location>
</feature>
<dbReference type="Proteomes" id="UP000051804">
    <property type="component" value="Unassembled WGS sequence"/>
</dbReference>
<evidence type="ECO:0000256" key="1">
    <source>
        <dbReference type="ARBA" id="ARBA00005854"/>
    </source>
</evidence>
<organism evidence="7 8">
    <name type="scientific">Lacticaseibacillus nasuensis JCM 17158</name>
    <dbReference type="NCBI Taxonomy" id="1291734"/>
    <lineage>
        <taxon>Bacteria</taxon>
        <taxon>Bacillati</taxon>
        <taxon>Bacillota</taxon>
        <taxon>Bacilli</taxon>
        <taxon>Lactobacillales</taxon>
        <taxon>Lactobacillaceae</taxon>
        <taxon>Lacticaseibacillus</taxon>
    </lineage>
</organism>
<dbReference type="EMBL" id="AZDJ01000003">
    <property type="protein sequence ID" value="KRK73823.1"/>
    <property type="molecule type" value="Genomic_DNA"/>
</dbReference>
<accession>A0A0R1JRA8</accession>
<dbReference type="PROSITE" id="PS00671">
    <property type="entry name" value="D_2_HYDROXYACID_DH_3"/>
    <property type="match status" value="1"/>
</dbReference>